<reference evidence="1 2" key="1">
    <citation type="submission" date="2024-07" db="EMBL/GenBank/DDBJ databases">
        <authorList>
            <person name="Thanompreechachai J."/>
            <person name="Duangmal K."/>
        </authorList>
    </citation>
    <scope>NUCLEOTIDE SEQUENCE [LARGE SCALE GENOMIC DNA]</scope>
    <source>
        <strain evidence="1 2">LSe6-4</strain>
    </source>
</reference>
<evidence type="ECO:0000313" key="1">
    <source>
        <dbReference type="EMBL" id="MEZ0166689.1"/>
    </source>
</evidence>
<sequence length="645" mass="66651">MTTTTNEPAPATTVAHRVQLRGDVIYARTPQGVLVHDSRGGFQVRGTGAADGAYEAVDAVLARLDGTATAEEVLAGLAPDLRRRAPALLTTLRRHGFLLDRDEDSLGLPPDRLREFAEQISYAQHFGALGGRGFAAVDRAHAHLVGSGELLDWVVLGLVRNGFRTLTVHATASGVPGSDVVAELADLRSRGVPVEVSRQEWPGGGLAGADVVVVAPGDGDPRLVDAVSAAAQEVPLLSVWAHAGALVTGPVQPVGSTVRATWRDAVERLTANADPDDAARFWAAVGDGVAPGAPVVGALAAMTGNLLAFEAFRALARIRTAAPLPQVLVQDVLSGDVAAATVVPNAPAPEGRRPPGTSVPVATRLDRAAAGVDELAGVFHAFEDEDLVQVPLKVSRLRVRRLGRPDVVVDAAHLHTLADARWEALLGAAVVPGVAGIPADASGPALTDPVLGAGGNAEEAAHRAVEALATRESVRALVLGETRLVDVVDPADDAAGVDDAAAVEFLLDSLTTSGFGREEVATALVDLTWDLSSGPDGRILRTVVARVDGRTVAATAPSPGRALAQALTVLLGAVQLAQAPSEQDPTDGTTDELADVLGRVRWSAVAPTPTTGSRRDLPVDVEDVTPGAFTHLGLHVARATRRAPR</sequence>
<comment type="caution">
    <text evidence="1">The sequence shown here is derived from an EMBL/GenBank/DDBJ whole genome shotgun (WGS) entry which is preliminary data.</text>
</comment>
<accession>A0ABV4H5X5</accession>
<keyword evidence="2" id="KW-1185">Reference proteome</keyword>
<organism evidence="1 2">
    <name type="scientific">Kineococcus halophytocola</name>
    <dbReference type="NCBI Taxonomy" id="3234027"/>
    <lineage>
        <taxon>Bacteria</taxon>
        <taxon>Bacillati</taxon>
        <taxon>Actinomycetota</taxon>
        <taxon>Actinomycetes</taxon>
        <taxon>Kineosporiales</taxon>
        <taxon>Kineosporiaceae</taxon>
        <taxon>Kineococcus</taxon>
    </lineage>
</organism>
<evidence type="ECO:0008006" key="3">
    <source>
        <dbReference type="Google" id="ProtNLM"/>
    </source>
</evidence>
<dbReference type="RefSeq" id="WP_370442904.1">
    <property type="nucleotide sequence ID" value="NZ_JBGFTU010000026.1"/>
</dbReference>
<name>A0ABV4H5X5_9ACTN</name>
<evidence type="ECO:0000313" key="2">
    <source>
        <dbReference type="Proteomes" id="UP001565927"/>
    </source>
</evidence>
<dbReference type="EMBL" id="JBGFTU010000026">
    <property type="protein sequence ID" value="MEZ0166689.1"/>
    <property type="molecule type" value="Genomic_DNA"/>
</dbReference>
<protein>
    <recommendedName>
        <fullName evidence="3">YcaO domain-containing protein</fullName>
    </recommendedName>
</protein>
<gene>
    <name evidence="1" type="ORF">AB2L27_18175</name>
</gene>
<dbReference type="Proteomes" id="UP001565927">
    <property type="component" value="Unassembled WGS sequence"/>
</dbReference>
<proteinExistence type="predicted"/>